<sequence>MNSFTKEERLCNIKLIEKLYHNGSSFLVYPFRIIWISAEVDSDIPVQVLISVPKKRFKRAVDRNLLKRRIREIYRLHKSEDLFPFLNERSEKIILGINYIGNEIAEYASMEKKFNNALLRLKKNISEQSC</sequence>
<keyword evidence="5 7" id="KW-0378">Hydrolase</keyword>
<evidence type="ECO:0000256" key="4">
    <source>
        <dbReference type="ARBA" id="ARBA00022759"/>
    </source>
</evidence>
<dbReference type="EMBL" id="FNHH01000001">
    <property type="protein sequence ID" value="SDL65708.1"/>
    <property type="molecule type" value="Genomic_DNA"/>
</dbReference>
<organism evidence="8 9">
    <name type="scientific">Daejeonella rubra</name>
    <dbReference type="NCBI Taxonomy" id="990371"/>
    <lineage>
        <taxon>Bacteria</taxon>
        <taxon>Pseudomonadati</taxon>
        <taxon>Bacteroidota</taxon>
        <taxon>Sphingobacteriia</taxon>
        <taxon>Sphingobacteriales</taxon>
        <taxon>Sphingobacteriaceae</taxon>
        <taxon>Daejeonella</taxon>
    </lineage>
</organism>
<name>A0A1G9LUU5_9SPHI</name>
<proteinExistence type="inferred from homology"/>
<dbReference type="OrthoDB" id="1524972at2"/>
<dbReference type="PROSITE" id="PS00648">
    <property type="entry name" value="RIBONUCLEASE_P"/>
    <property type="match status" value="1"/>
</dbReference>
<dbReference type="InterPro" id="IPR014721">
    <property type="entry name" value="Ribsml_uS5_D2-typ_fold_subgr"/>
</dbReference>
<dbReference type="GO" id="GO:0004526">
    <property type="term" value="F:ribonuclease P activity"/>
    <property type="evidence" value="ECO:0007669"/>
    <property type="project" value="UniProtKB-UniRule"/>
</dbReference>
<comment type="subunit">
    <text evidence="7">Consists of a catalytic RNA component (M1 or rnpB) and a protein subunit.</text>
</comment>
<comment type="catalytic activity">
    <reaction evidence="7">
        <text>Endonucleolytic cleavage of RNA, removing 5'-extranucleotides from tRNA precursor.</text>
        <dbReference type="EC" id="3.1.26.5"/>
    </reaction>
</comment>
<dbReference type="GO" id="GO:0000049">
    <property type="term" value="F:tRNA binding"/>
    <property type="evidence" value="ECO:0007669"/>
    <property type="project" value="UniProtKB-UniRule"/>
</dbReference>
<dbReference type="GO" id="GO:0001682">
    <property type="term" value="P:tRNA 5'-leader removal"/>
    <property type="evidence" value="ECO:0007669"/>
    <property type="project" value="UniProtKB-UniRule"/>
</dbReference>
<dbReference type="STRING" id="990371.SAMN05421813_101109"/>
<protein>
    <recommendedName>
        <fullName evidence="7">Ribonuclease P protein component</fullName>
        <shortName evidence="7">RNase P protein</shortName>
        <shortName evidence="7">RNaseP protein</shortName>
        <ecNumber evidence="7">3.1.26.5</ecNumber>
    </recommendedName>
    <alternativeName>
        <fullName evidence="7">Protein C5</fullName>
    </alternativeName>
</protein>
<keyword evidence="2 7" id="KW-0819">tRNA processing</keyword>
<dbReference type="AlphaFoldDB" id="A0A1G9LUU5"/>
<evidence type="ECO:0000256" key="5">
    <source>
        <dbReference type="ARBA" id="ARBA00022801"/>
    </source>
</evidence>
<dbReference type="InterPro" id="IPR020568">
    <property type="entry name" value="Ribosomal_Su5_D2-typ_SF"/>
</dbReference>
<comment type="function">
    <text evidence="1 7">RNaseP catalyzes the removal of the 5'-leader sequence from pre-tRNA to produce the mature 5'-terminus. It can also cleave other RNA substrates such as 4.5S RNA. The protein component plays an auxiliary but essential role in vivo by binding to the 5'-leader sequence and broadening the substrate specificity of the ribozyme.</text>
</comment>
<evidence type="ECO:0000256" key="6">
    <source>
        <dbReference type="ARBA" id="ARBA00022884"/>
    </source>
</evidence>
<keyword evidence="9" id="KW-1185">Reference proteome</keyword>
<dbReference type="Pfam" id="PF00825">
    <property type="entry name" value="Ribonuclease_P"/>
    <property type="match status" value="1"/>
</dbReference>
<dbReference type="InterPro" id="IPR020539">
    <property type="entry name" value="RNase_P_CS"/>
</dbReference>
<dbReference type="EC" id="3.1.26.5" evidence="7"/>
<dbReference type="InterPro" id="IPR000100">
    <property type="entry name" value="RNase_P"/>
</dbReference>
<evidence type="ECO:0000256" key="7">
    <source>
        <dbReference type="HAMAP-Rule" id="MF_00227"/>
    </source>
</evidence>
<evidence type="ECO:0000256" key="1">
    <source>
        <dbReference type="ARBA" id="ARBA00002663"/>
    </source>
</evidence>
<keyword evidence="3 7" id="KW-0540">Nuclease</keyword>
<keyword evidence="4 7" id="KW-0255">Endonuclease</keyword>
<dbReference type="SUPFAM" id="SSF54211">
    <property type="entry name" value="Ribosomal protein S5 domain 2-like"/>
    <property type="match status" value="1"/>
</dbReference>
<evidence type="ECO:0000256" key="2">
    <source>
        <dbReference type="ARBA" id="ARBA00022694"/>
    </source>
</evidence>
<evidence type="ECO:0000313" key="9">
    <source>
        <dbReference type="Proteomes" id="UP000199226"/>
    </source>
</evidence>
<evidence type="ECO:0000256" key="3">
    <source>
        <dbReference type="ARBA" id="ARBA00022722"/>
    </source>
</evidence>
<gene>
    <name evidence="7" type="primary">rnpA</name>
    <name evidence="8" type="ORF">SAMN05421813_101109</name>
</gene>
<dbReference type="RefSeq" id="WP_090697600.1">
    <property type="nucleotide sequence ID" value="NZ_FNHH01000001.1"/>
</dbReference>
<accession>A0A1G9LUU5</accession>
<reference evidence="9" key="1">
    <citation type="submission" date="2016-10" db="EMBL/GenBank/DDBJ databases">
        <authorList>
            <person name="Varghese N."/>
            <person name="Submissions S."/>
        </authorList>
    </citation>
    <scope>NUCLEOTIDE SEQUENCE [LARGE SCALE GENOMIC DNA]</scope>
    <source>
        <strain evidence="9">DSM 24536</strain>
    </source>
</reference>
<dbReference type="Gene3D" id="3.30.230.10">
    <property type="match status" value="1"/>
</dbReference>
<comment type="similarity">
    <text evidence="7">Belongs to the RnpA family.</text>
</comment>
<dbReference type="HAMAP" id="MF_00227">
    <property type="entry name" value="RNase_P"/>
    <property type="match status" value="1"/>
</dbReference>
<dbReference type="Proteomes" id="UP000199226">
    <property type="component" value="Unassembled WGS sequence"/>
</dbReference>
<evidence type="ECO:0000313" key="8">
    <source>
        <dbReference type="EMBL" id="SDL65708.1"/>
    </source>
</evidence>
<keyword evidence="6 7" id="KW-0694">RNA-binding</keyword>